<feature type="compositionally biased region" description="Basic and acidic residues" evidence="1">
    <location>
        <begin position="189"/>
        <end position="207"/>
    </location>
</feature>
<sequence length="226" mass="25595">MKPTTPFKNPGAVRDTSPPRQQPDIKPDLLAESEAVNIQEQVQQLHDEQQQLINDPSHLQDSQTDAGNIEQEYKDAVEAAVADKETQAENLENRLESLIDKQEAVLQQMMSRQPGFLALPGQKAKWQSQVQQQQSLLSRLQNRLETVKEIHDGMGLHGPRIHELATAKVRHDKPELAEGWDEMRAAQRAHENLMRKQAKEQKEKLQREQAPSLSKGNGLSLTRTIT</sequence>
<keyword evidence="2" id="KW-0614">Plasmid</keyword>
<dbReference type="EMBL" id="WCEW01000033">
    <property type="protein sequence ID" value="MTE91376.1"/>
    <property type="molecule type" value="Genomic_DNA"/>
</dbReference>
<evidence type="ECO:0000256" key="1">
    <source>
        <dbReference type="SAM" id="MobiDB-lite"/>
    </source>
</evidence>
<feature type="region of interest" description="Disordered" evidence="1">
    <location>
        <begin position="1"/>
        <end position="25"/>
    </location>
</feature>
<dbReference type="NCBIfam" id="NF042916">
    <property type="entry name" value="IncP_KfrC_dom"/>
    <property type="match status" value="1"/>
</dbReference>
<feature type="region of interest" description="Disordered" evidence="1">
    <location>
        <begin position="189"/>
        <end position="226"/>
    </location>
</feature>
<name>A0A0C5PBW3_ECOLX</name>
<geneLocation type="plasmid" evidence="2">
    <name>pHNFP671</name>
</geneLocation>
<feature type="compositionally biased region" description="Polar residues" evidence="1">
    <location>
        <begin position="53"/>
        <end position="66"/>
    </location>
</feature>
<dbReference type="Proteomes" id="UP000486847">
    <property type="component" value="Unassembled WGS sequence"/>
</dbReference>
<evidence type="ECO:0000313" key="2">
    <source>
        <dbReference type="EMBL" id="AJQ17279.1"/>
    </source>
</evidence>
<dbReference type="PATRIC" id="fig|562.7267.peg.4807"/>
<organism evidence="2">
    <name type="scientific">Escherichia coli</name>
    <dbReference type="NCBI Taxonomy" id="562"/>
    <lineage>
        <taxon>Bacteria</taxon>
        <taxon>Pseudomonadati</taxon>
        <taxon>Pseudomonadota</taxon>
        <taxon>Gammaproteobacteria</taxon>
        <taxon>Enterobacterales</taxon>
        <taxon>Enterobacteriaceae</taxon>
        <taxon>Escherichia</taxon>
    </lineage>
</organism>
<accession>A0A0C5PBW3</accession>
<protein>
    <submittedName>
        <fullName evidence="2 3">TraN</fullName>
    </submittedName>
</protein>
<evidence type="ECO:0000313" key="4">
    <source>
        <dbReference type="Proteomes" id="UP000486847"/>
    </source>
</evidence>
<reference evidence="3 4" key="2">
    <citation type="submission" date="2019-10" db="EMBL/GenBank/DDBJ databases">
        <title>Comparative genomic analysis of antimicrobial resistant Escherichia coli of diverse origin.</title>
        <authorList>
            <person name="Ghatak S."/>
            <person name="Milton A.P."/>
            <person name="Rhetso K."/>
            <person name="Purkait D."/>
            <person name="Das S."/>
            <person name="Puro K.-U."/>
            <person name="Shakuntala I."/>
            <person name="Sen A."/>
            <person name="Sanjukta R."/>
            <person name="Priya G.B."/>
            <person name="Mawlong M."/>
            <person name="Lyngdoh V."/>
            <person name="Rynghang J."/>
            <person name="Mawphlang B.L."/>
        </authorList>
    </citation>
    <scope>NUCLEOTIDE SEQUENCE [LARGE SCALE GENOMIC DNA]</scope>
    <source>
        <strain evidence="3 4">SE161</strain>
    </source>
</reference>
<feature type="region of interest" description="Disordered" evidence="1">
    <location>
        <begin position="43"/>
        <end position="68"/>
    </location>
</feature>
<dbReference type="RefSeq" id="WP_039696259.1">
    <property type="nucleotide sequence ID" value="NZ_AP021897.1"/>
</dbReference>
<proteinExistence type="predicted"/>
<dbReference type="InterPro" id="IPR050043">
    <property type="entry name" value="KfrC-like_dom"/>
</dbReference>
<gene>
    <name evidence="2" type="primary">traN</name>
    <name evidence="3" type="ORF">F9B07_21650</name>
</gene>
<dbReference type="EMBL" id="KP324830">
    <property type="protein sequence ID" value="AJQ17279.1"/>
    <property type="molecule type" value="Genomic_DNA"/>
</dbReference>
<reference evidence="2" key="1">
    <citation type="submission" date="2014-12" db="EMBL/GenBank/DDBJ databases">
        <title>Detection a broad host range IncP plasmid carrying cfr gene from extended-spectrum cephalosporin-resistant Escherichia coli.</title>
        <authorList>
            <person name="Liu X.-Q."/>
            <person name="Liu J.-H."/>
            <person name="Zeng Z.-l."/>
        </authorList>
    </citation>
    <scope>NUCLEOTIDE SEQUENCE</scope>
    <source>
        <strain evidence="2">FP671</strain>
        <plasmid evidence="2">pHNFP671</plasmid>
    </source>
</reference>
<feature type="compositionally biased region" description="Polar residues" evidence="1">
    <location>
        <begin position="209"/>
        <end position="226"/>
    </location>
</feature>
<evidence type="ECO:0000313" key="3">
    <source>
        <dbReference type="EMBL" id="MTE91376.1"/>
    </source>
</evidence>
<dbReference type="AlphaFoldDB" id="A0A0C5PBW3"/>